<gene>
    <name evidence="1" type="ORF">HNQ65_005305</name>
</gene>
<dbReference type="Proteomes" id="UP000590740">
    <property type="component" value="Unassembled WGS sequence"/>
</dbReference>
<accession>A0A7W8DN99</accession>
<dbReference type="EMBL" id="JACHIG010000024">
    <property type="protein sequence ID" value="MBB5035691.1"/>
    <property type="molecule type" value="Genomic_DNA"/>
</dbReference>
<organism evidence="1 2">
    <name type="scientific">Prosthecobacter vanneervenii</name>
    <dbReference type="NCBI Taxonomy" id="48466"/>
    <lineage>
        <taxon>Bacteria</taxon>
        <taxon>Pseudomonadati</taxon>
        <taxon>Verrucomicrobiota</taxon>
        <taxon>Verrucomicrobiia</taxon>
        <taxon>Verrucomicrobiales</taxon>
        <taxon>Verrucomicrobiaceae</taxon>
        <taxon>Prosthecobacter</taxon>
    </lineage>
</organism>
<dbReference type="AlphaFoldDB" id="A0A7W8DN99"/>
<evidence type="ECO:0000313" key="2">
    <source>
        <dbReference type="Proteomes" id="UP000590740"/>
    </source>
</evidence>
<keyword evidence="2" id="KW-1185">Reference proteome</keyword>
<name>A0A7W8DN99_9BACT</name>
<comment type="caution">
    <text evidence="1">The sequence shown here is derived from an EMBL/GenBank/DDBJ whole genome shotgun (WGS) entry which is preliminary data.</text>
</comment>
<sequence length="75" mass="8650">MQPRPVVNVEEFIGKTVGRRVPPRDPLRVSDSNKAGAIAWRKAFPYRHAPKGVYRFNSHEEAHAWMMKHTGRTKP</sequence>
<reference evidence="1 2" key="1">
    <citation type="submission" date="2020-08" db="EMBL/GenBank/DDBJ databases">
        <title>Genomic Encyclopedia of Type Strains, Phase IV (KMG-IV): sequencing the most valuable type-strain genomes for metagenomic binning, comparative biology and taxonomic classification.</title>
        <authorList>
            <person name="Goeker M."/>
        </authorList>
    </citation>
    <scope>NUCLEOTIDE SEQUENCE [LARGE SCALE GENOMIC DNA]</scope>
    <source>
        <strain evidence="1 2">DSM 12252</strain>
    </source>
</reference>
<proteinExistence type="predicted"/>
<evidence type="ECO:0000313" key="1">
    <source>
        <dbReference type="EMBL" id="MBB5035691.1"/>
    </source>
</evidence>
<protein>
    <submittedName>
        <fullName evidence="1">Uncharacterized protein</fullName>
    </submittedName>
</protein>
<dbReference type="RefSeq" id="WP_184344739.1">
    <property type="nucleotide sequence ID" value="NZ_JACHIG010000024.1"/>
</dbReference>